<dbReference type="RefSeq" id="XP_012890891.1">
    <property type="nucleotide sequence ID" value="XM_013035437.1"/>
</dbReference>
<dbReference type="InParanoid" id="A0A1S3GPZ1"/>
<dbReference type="InterPro" id="IPR036860">
    <property type="entry name" value="SH2_dom_sf"/>
</dbReference>
<dbReference type="PANTHER" id="PTHR14098:SF16">
    <property type="entry name" value="SH2 DOMAIN-CONTAINING PROTEIN 6"/>
    <property type="match status" value="1"/>
</dbReference>
<feature type="region of interest" description="Disordered" evidence="3">
    <location>
        <begin position="1"/>
        <end position="36"/>
    </location>
</feature>
<dbReference type="GO" id="GO:0007169">
    <property type="term" value="P:cell surface receptor protein tyrosine kinase signaling pathway"/>
    <property type="evidence" value="ECO:0007669"/>
    <property type="project" value="TreeGrafter"/>
</dbReference>
<accession>A0A1S3GPZ1</accession>
<sequence>MSPASPPGQAQWDQGPQHFLKAQEEEEEDKYELPPCEALPLNLAPAHLAGAEEESLYLGEGRELKAAMNPQLTTKPGPAFGSRGREVISRVVAAGPAKDQDEDVYLKCEPDPAGRKAPLPSTAHPGCSSAAKDSSLLAQPWYSGNCDRHAVERALLCFQKDGAYTVRPSSGPHTSQPFTLAVLLQGRVFNIPIRQLDGGRHYALGREGRNHEEVFSSVTTMVQHYSKHPLPLVDRHSGNRELAFLLFPLKP</sequence>
<reference evidence="6" key="1">
    <citation type="submission" date="2025-08" db="UniProtKB">
        <authorList>
            <consortium name="RefSeq"/>
        </authorList>
    </citation>
    <scope>IDENTIFICATION</scope>
    <source>
        <tissue evidence="6">Kidney</tissue>
    </source>
</reference>
<keyword evidence="5" id="KW-1185">Reference proteome</keyword>
<protein>
    <submittedName>
        <fullName evidence="6">SH2 domain-containing protein 6</fullName>
    </submittedName>
</protein>
<evidence type="ECO:0000259" key="4">
    <source>
        <dbReference type="PROSITE" id="PS50001"/>
    </source>
</evidence>
<dbReference type="GeneID" id="106000205"/>
<dbReference type="FunFam" id="3.30.505.10:FF:000016">
    <property type="entry name" value="B-cell linker protein isoform 2"/>
    <property type="match status" value="1"/>
</dbReference>
<name>A0A1S3GPZ1_DIPOR</name>
<dbReference type="CTD" id="284948"/>
<dbReference type="SUPFAM" id="SSF55550">
    <property type="entry name" value="SH2 domain"/>
    <property type="match status" value="1"/>
</dbReference>
<dbReference type="Proteomes" id="UP000081671">
    <property type="component" value="Unplaced"/>
</dbReference>
<organism evidence="5 6">
    <name type="scientific">Dipodomys ordii</name>
    <name type="common">Ord's kangaroo rat</name>
    <dbReference type="NCBI Taxonomy" id="10020"/>
    <lineage>
        <taxon>Eukaryota</taxon>
        <taxon>Metazoa</taxon>
        <taxon>Chordata</taxon>
        <taxon>Craniata</taxon>
        <taxon>Vertebrata</taxon>
        <taxon>Euteleostomi</taxon>
        <taxon>Mammalia</taxon>
        <taxon>Eutheria</taxon>
        <taxon>Euarchontoglires</taxon>
        <taxon>Glires</taxon>
        <taxon>Rodentia</taxon>
        <taxon>Castorimorpha</taxon>
        <taxon>Heteromyidae</taxon>
        <taxon>Dipodomyinae</taxon>
        <taxon>Dipodomys</taxon>
    </lineage>
</organism>
<dbReference type="AlphaFoldDB" id="A0A1S3GPZ1"/>
<evidence type="ECO:0000256" key="2">
    <source>
        <dbReference type="PROSITE-ProRule" id="PRU00191"/>
    </source>
</evidence>
<keyword evidence="1 2" id="KW-0727">SH2 domain</keyword>
<dbReference type="PANTHER" id="PTHR14098">
    <property type="entry name" value="SH2 DOMAIN CONTAINING PROTEIN"/>
    <property type="match status" value="1"/>
</dbReference>
<dbReference type="InterPro" id="IPR051751">
    <property type="entry name" value="Immunoreceptor_sig_adapters"/>
</dbReference>
<evidence type="ECO:0000256" key="1">
    <source>
        <dbReference type="ARBA" id="ARBA00022999"/>
    </source>
</evidence>
<dbReference type="Pfam" id="PF00017">
    <property type="entry name" value="SH2"/>
    <property type="match status" value="1"/>
</dbReference>
<gene>
    <name evidence="6" type="primary">Sh2d6</name>
</gene>
<dbReference type="KEGG" id="dord:106000205"/>
<dbReference type="SMART" id="SM00252">
    <property type="entry name" value="SH2"/>
    <property type="match status" value="1"/>
</dbReference>
<dbReference type="OrthoDB" id="10044490at2759"/>
<evidence type="ECO:0000313" key="6">
    <source>
        <dbReference type="RefSeq" id="XP_012890891.1"/>
    </source>
</evidence>
<dbReference type="PRINTS" id="PR00401">
    <property type="entry name" value="SH2DOMAIN"/>
</dbReference>
<dbReference type="InterPro" id="IPR000980">
    <property type="entry name" value="SH2"/>
</dbReference>
<dbReference type="FunCoup" id="A0A1S3GPZ1">
    <property type="interactions" value="228"/>
</dbReference>
<evidence type="ECO:0000313" key="5">
    <source>
        <dbReference type="Proteomes" id="UP000081671"/>
    </source>
</evidence>
<dbReference type="Gene3D" id="3.30.505.10">
    <property type="entry name" value="SH2 domain"/>
    <property type="match status" value="1"/>
</dbReference>
<proteinExistence type="predicted"/>
<dbReference type="PROSITE" id="PS50001">
    <property type="entry name" value="SH2"/>
    <property type="match status" value="1"/>
</dbReference>
<dbReference type="GO" id="GO:0035556">
    <property type="term" value="P:intracellular signal transduction"/>
    <property type="evidence" value="ECO:0007669"/>
    <property type="project" value="TreeGrafter"/>
</dbReference>
<evidence type="ECO:0000256" key="3">
    <source>
        <dbReference type="SAM" id="MobiDB-lite"/>
    </source>
</evidence>
<feature type="domain" description="SH2" evidence="4">
    <location>
        <begin position="141"/>
        <end position="249"/>
    </location>
</feature>
<dbReference type="GO" id="GO:0005737">
    <property type="term" value="C:cytoplasm"/>
    <property type="evidence" value="ECO:0007669"/>
    <property type="project" value="UniProtKB-ARBA"/>
</dbReference>